<evidence type="ECO:0000313" key="2">
    <source>
        <dbReference type="EMBL" id="SVA27749.1"/>
    </source>
</evidence>
<accession>A0A381UHY7</accession>
<reference evidence="2" key="1">
    <citation type="submission" date="2018-05" db="EMBL/GenBank/DDBJ databases">
        <authorList>
            <person name="Lanie J.A."/>
            <person name="Ng W.-L."/>
            <person name="Kazmierczak K.M."/>
            <person name="Andrzejewski T.M."/>
            <person name="Davidsen T.M."/>
            <person name="Wayne K.J."/>
            <person name="Tettelin H."/>
            <person name="Glass J.I."/>
            <person name="Rusch D."/>
            <person name="Podicherti R."/>
            <person name="Tsui H.-C.T."/>
            <person name="Winkler M.E."/>
        </authorList>
    </citation>
    <scope>NUCLEOTIDE SEQUENCE</scope>
</reference>
<protein>
    <recommendedName>
        <fullName evidence="3">Sirohydrochlorin cobaltochelatase</fullName>
    </recommendedName>
</protein>
<organism evidence="2">
    <name type="scientific">marine metagenome</name>
    <dbReference type="NCBI Taxonomy" id="408172"/>
    <lineage>
        <taxon>unclassified sequences</taxon>
        <taxon>metagenomes</taxon>
        <taxon>ecological metagenomes</taxon>
    </lineage>
</organism>
<evidence type="ECO:0000256" key="1">
    <source>
        <dbReference type="SAM" id="MobiDB-lite"/>
    </source>
</evidence>
<evidence type="ECO:0008006" key="3">
    <source>
        <dbReference type="Google" id="ProtNLM"/>
    </source>
</evidence>
<dbReference type="SUPFAM" id="SSF53800">
    <property type="entry name" value="Chelatase"/>
    <property type="match status" value="1"/>
</dbReference>
<name>A0A381UHY7_9ZZZZ</name>
<feature type="compositionally biased region" description="Basic and acidic residues" evidence="1">
    <location>
        <begin position="48"/>
        <end position="60"/>
    </location>
</feature>
<gene>
    <name evidence="2" type="ORF">METZ01_LOCUS80603</name>
</gene>
<dbReference type="AlphaFoldDB" id="A0A381UHY7"/>
<feature type="region of interest" description="Disordered" evidence="1">
    <location>
        <begin position="30"/>
        <end position="60"/>
    </location>
</feature>
<sequence>MNRIIKTSVAVAVASIVLAGAGLPAITEETGAEHQHHQRQAGIPDMDVDGRRLDSDHAQHEVDDETLTRLREKIALYRALTDVEARMNIALMGPNYEWYVSDRSMTGDIGVLILSHGVGENSDRMFTDALAPVAERWPTAVAFGMAMMMSSQLQSSVDDLMARGVTTIILVPTAVTEHNTLTRQWRYIFEMQEKYSYLDVPQVSTNARLIMAAHFDDHPLITKILLDYAAEASANPENEVVMIVAHGPEDLEDNELDLAITQMHVDRFKAETDYHDVKIINIQDDAYPPIRASNVKKLRRWITSAQRTDKEAIVVVCSTASHGFQAHVRQDLRGLDYRFAAKGLSEHPNYVKWIQAAIEERLDNE</sequence>
<dbReference type="EMBL" id="UINC01006476">
    <property type="protein sequence ID" value="SVA27749.1"/>
    <property type="molecule type" value="Genomic_DNA"/>
</dbReference>
<dbReference type="Gene3D" id="3.40.50.1400">
    <property type="match status" value="1"/>
</dbReference>
<proteinExistence type="predicted"/>